<keyword evidence="1" id="KW-0472">Membrane</keyword>
<keyword evidence="1" id="KW-0812">Transmembrane</keyword>
<dbReference type="Gene3D" id="1.10.1760.20">
    <property type="match status" value="1"/>
</dbReference>
<name>A0A0K1W2Q3_9MOLU</name>
<dbReference type="STRING" id="216942.SLITO_v1c08380"/>
<feature type="transmembrane region" description="Helical" evidence="1">
    <location>
        <begin position="41"/>
        <end position="65"/>
    </location>
</feature>
<dbReference type="AlphaFoldDB" id="A0A0K1W2Q3"/>
<proteinExistence type="predicted"/>
<dbReference type="OrthoDB" id="389220at2"/>
<gene>
    <name evidence="2" type="ORF">SLITO_v1c08380</name>
</gene>
<feature type="transmembrane region" description="Helical" evidence="1">
    <location>
        <begin position="77"/>
        <end position="102"/>
    </location>
</feature>
<keyword evidence="3" id="KW-1185">Reference proteome</keyword>
<sequence length="235" mass="27952">MKIDDKYNEIDLENEEHFLTTKKQKWKKFVDNYFKLNTKKITYLSLLLAVNVLLSFICFITLSKVAFLGFLRVELSFVTYIVIWKSVNSFYATIMIFLGTWIRFGWIDNDFVGLISLNISDLLAFWIYLLLNMLFSRFINHKKKVNFYLMNIASFSLCIVSVGLINVILNFTFLLPMYIYFLGYYSSTEYFLETLKLNWFLYGLIIFGFNALKYSINFIIYISIHETLDKIIFKL</sequence>
<dbReference type="PATRIC" id="fig|216942.3.peg.853"/>
<feature type="transmembrane region" description="Helical" evidence="1">
    <location>
        <begin position="114"/>
        <end position="135"/>
    </location>
</feature>
<dbReference type="Proteomes" id="UP000067476">
    <property type="component" value="Chromosome"/>
</dbReference>
<feature type="transmembrane region" description="Helical" evidence="1">
    <location>
        <begin position="147"/>
        <end position="179"/>
    </location>
</feature>
<organism evidence="2 3">
    <name type="scientific">Spiroplasma litorale</name>
    <dbReference type="NCBI Taxonomy" id="216942"/>
    <lineage>
        <taxon>Bacteria</taxon>
        <taxon>Bacillati</taxon>
        <taxon>Mycoplasmatota</taxon>
        <taxon>Mollicutes</taxon>
        <taxon>Entomoplasmatales</taxon>
        <taxon>Spiroplasmataceae</taxon>
        <taxon>Spiroplasma</taxon>
    </lineage>
</organism>
<protein>
    <submittedName>
        <fullName evidence="2">Uncharacterized protein</fullName>
    </submittedName>
</protein>
<accession>A0A0K1W2Q3</accession>
<evidence type="ECO:0000313" key="3">
    <source>
        <dbReference type="Proteomes" id="UP000067476"/>
    </source>
</evidence>
<reference evidence="2 3" key="1">
    <citation type="journal article" date="2015" name="Genome Announc.">
        <title>Complete Genome Sequence of Spiroplasma litorale TN-1T (DSM 21781), a Bacterium Isolated from a Green-Eyed Horsefly (Tabanus nigrovittatus).</title>
        <authorList>
            <person name="Lo W.S."/>
            <person name="Lai Y.C."/>
            <person name="Lien Y.W."/>
            <person name="Wang T.H."/>
            <person name="Kuo C.H."/>
        </authorList>
    </citation>
    <scope>NUCLEOTIDE SEQUENCE [LARGE SCALE GENOMIC DNA]</scope>
    <source>
        <strain evidence="2 3">TN-1</strain>
    </source>
</reference>
<dbReference type="EMBL" id="CP012357">
    <property type="protein sequence ID" value="AKX34453.1"/>
    <property type="molecule type" value="Genomic_DNA"/>
</dbReference>
<dbReference type="RefSeq" id="WP_075058544.1">
    <property type="nucleotide sequence ID" value="NZ_CP012357.1"/>
</dbReference>
<feature type="transmembrane region" description="Helical" evidence="1">
    <location>
        <begin position="199"/>
        <end position="224"/>
    </location>
</feature>
<evidence type="ECO:0000256" key="1">
    <source>
        <dbReference type="SAM" id="Phobius"/>
    </source>
</evidence>
<keyword evidence="1" id="KW-1133">Transmembrane helix</keyword>
<dbReference type="KEGG" id="sll:SLITO_v1c08380"/>
<evidence type="ECO:0000313" key="2">
    <source>
        <dbReference type="EMBL" id="AKX34453.1"/>
    </source>
</evidence>